<dbReference type="AlphaFoldDB" id="A0A381ZKY1"/>
<dbReference type="Pfam" id="PF07883">
    <property type="entry name" value="Cupin_2"/>
    <property type="match status" value="1"/>
</dbReference>
<dbReference type="InterPro" id="IPR013096">
    <property type="entry name" value="Cupin_2"/>
</dbReference>
<dbReference type="InterPro" id="IPR052044">
    <property type="entry name" value="PKS_Associated_Protein"/>
</dbReference>
<gene>
    <name evidence="2" type="ORF">METZ01_LOCUS142658</name>
</gene>
<feature type="domain" description="Cupin type-2" evidence="1">
    <location>
        <begin position="39"/>
        <end position="94"/>
    </location>
</feature>
<accession>A0A381ZKY1</accession>
<dbReference type="CDD" id="cd02226">
    <property type="entry name" value="cupin_YdbB-like"/>
    <property type="match status" value="1"/>
</dbReference>
<reference evidence="2" key="1">
    <citation type="submission" date="2018-05" db="EMBL/GenBank/DDBJ databases">
        <authorList>
            <person name="Lanie J.A."/>
            <person name="Ng W.-L."/>
            <person name="Kazmierczak K.M."/>
            <person name="Andrzejewski T.M."/>
            <person name="Davidsen T.M."/>
            <person name="Wayne K.J."/>
            <person name="Tettelin H."/>
            <person name="Glass J.I."/>
            <person name="Rusch D."/>
            <person name="Podicherti R."/>
            <person name="Tsui H.-C.T."/>
            <person name="Winkler M.E."/>
        </authorList>
    </citation>
    <scope>NUCLEOTIDE SEQUENCE</scope>
</reference>
<dbReference type="Gene3D" id="2.60.120.10">
    <property type="entry name" value="Jelly Rolls"/>
    <property type="match status" value="1"/>
</dbReference>
<name>A0A381ZKY1_9ZZZZ</name>
<dbReference type="PANTHER" id="PTHR36114">
    <property type="entry name" value="16.7 KDA PROTEIN IN WHIE LOCUS"/>
    <property type="match status" value="1"/>
</dbReference>
<sequence>MINKKINLHEKFKKFSEHWTPKVIAEMNDYQFKLAKIKGEFIWHNHKDTDEVFMVIDGKMKIEFRNGTINLSKGEMYVVPAGVEHKPYAEKECQIMLVESKGVINTGDGVGDLTAPNDVWV</sequence>
<organism evidence="2">
    <name type="scientific">marine metagenome</name>
    <dbReference type="NCBI Taxonomy" id="408172"/>
    <lineage>
        <taxon>unclassified sequences</taxon>
        <taxon>metagenomes</taxon>
        <taxon>ecological metagenomes</taxon>
    </lineage>
</organism>
<dbReference type="InterPro" id="IPR011051">
    <property type="entry name" value="RmlC_Cupin_sf"/>
</dbReference>
<evidence type="ECO:0000313" key="2">
    <source>
        <dbReference type="EMBL" id="SVA89804.1"/>
    </source>
</evidence>
<evidence type="ECO:0000259" key="1">
    <source>
        <dbReference type="Pfam" id="PF07883"/>
    </source>
</evidence>
<dbReference type="PANTHER" id="PTHR36114:SF1">
    <property type="entry name" value="16.7 KDA PROTEIN IN WHIE LOCUS"/>
    <property type="match status" value="1"/>
</dbReference>
<protein>
    <recommendedName>
        <fullName evidence="1">Cupin type-2 domain-containing protein</fullName>
    </recommendedName>
</protein>
<proteinExistence type="predicted"/>
<dbReference type="EMBL" id="UINC01021699">
    <property type="protein sequence ID" value="SVA89804.1"/>
    <property type="molecule type" value="Genomic_DNA"/>
</dbReference>
<dbReference type="InterPro" id="IPR014710">
    <property type="entry name" value="RmlC-like_jellyroll"/>
</dbReference>
<dbReference type="SUPFAM" id="SSF51182">
    <property type="entry name" value="RmlC-like cupins"/>
    <property type="match status" value="1"/>
</dbReference>